<dbReference type="EMBL" id="VUOA01000031">
    <property type="protein sequence ID" value="KAA2235930.1"/>
    <property type="molecule type" value="Genomic_DNA"/>
</dbReference>
<dbReference type="Proteomes" id="UP000323142">
    <property type="component" value="Unassembled WGS sequence"/>
</dbReference>
<keyword evidence="2" id="KW-0732">Signal</keyword>
<reference evidence="3 4" key="1">
    <citation type="submission" date="2019-09" db="EMBL/GenBank/DDBJ databases">
        <title>Salinarimonas rosea gen. nov., sp. nov., a new member of the a-2 subgroup of the Proteobacteria.</title>
        <authorList>
            <person name="Liu J."/>
        </authorList>
    </citation>
    <scope>NUCLEOTIDE SEQUENCE [LARGE SCALE GENOMIC DNA]</scope>
    <source>
        <strain evidence="3 4">BN140002</strain>
    </source>
</reference>
<accession>A0A5B2VBT7</accession>
<name>A0A5B2VBT7_9HYPH</name>
<evidence type="ECO:0000313" key="3">
    <source>
        <dbReference type="EMBL" id="KAA2235930.1"/>
    </source>
</evidence>
<reference evidence="3 4" key="2">
    <citation type="submission" date="2019-09" db="EMBL/GenBank/DDBJ databases">
        <authorList>
            <person name="Jin C."/>
        </authorList>
    </citation>
    <scope>NUCLEOTIDE SEQUENCE [LARGE SCALE GENOMIC DNA]</scope>
    <source>
        <strain evidence="3 4">BN140002</strain>
    </source>
</reference>
<evidence type="ECO:0008006" key="5">
    <source>
        <dbReference type="Google" id="ProtNLM"/>
    </source>
</evidence>
<feature type="region of interest" description="Disordered" evidence="1">
    <location>
        <begin position="50"/>
        <end position="88"/>
    </location>
</feature>
<evidence type="ECO:0000256" key="2">
    <source>
        <dbReference type="SAM" id="SignalP"/>
    </source>
</evidence>
<organism evidence="3 4">
    <name type="scientific">Salinarimonas soli</name>
    <dbReference type="NCBI Taxonomy" id="1638099"/>
    <lineage>
        <taxon>Bacteria</taxon>
        <taxon>Pseudomonadati</taxon>
        <taxon>Pseudomonadota</taxon>
        <taxon>Alphaproteobacteria</taxon>
        <taxon>Hyphomicrobiales</taxon>
        <taxon>Salinarimonadaceae</taxon>
        <taxon>Salinarimonas</taxon>
    </lineage>
</organism>
<proteinExistence type="predicted"/>
<dbReference type="RefSeq" id="WP_149819839.1">
    <property type="nucleotide sequence ID" value="NZ_VUOA01000031.1"/>
</dbReference>
<gene>
    <name evidence="3" type="ORF">F0L46_17350</name>
</gene>
<dbReference type="AlphaFoldDB" id="A0A5B2VBT7"/>
<comment type="caution">
    <text evidence="3">The sequence shown here is derived from an EMBL/GenBank/DDBJ whole genome shotgun (WGS) entry which is preliminary data.</text>
</comment>
<protein>
    <recommendedName>
        <fullName evidence="5">Antifreeze protein</fullName>
    </recommendedName>
</protein>
<evidence type="ECO:0000313" key="4">
    <source>
        <dbReference type="Proteomes" id="UP000323142"/>
    </source>
</evidence>
<feature type="compositionally biased region" description="Basic residues" evidence="1">
    <location>
        <begin position="74"/>
        <end position="88"/>
    </location>
</feature>
<evidence type="ECO:0000256" key="1">
    <source>
        <dbReference type="SAM" id="MobiDB-lite"/>
    </source>
</evidence>
<keyword evidence="4" id="KW-1185">Reference proteome</keyword>
<feature type="chain" id="PRO_5022851586" description="Antifreeze protein" evidence="2">
    <location>
        <begin position="21"/>
        <end position="104"/>
    </location>
</feature>
<sequence length="104" mass="11009">MRMKIIVAAAVLLMPAPALAFDGLVFAFTLAGAALPALAAEAHQTQSPAAGVATVPARNVSQERTPARFASSRSRQRAGMRNGTIKRKTYAHRVAATSPVKIRR</sequence>
<feature type="signal peptide" evidence="2">
    <location>
        <begin position="1"/>
        <end position="20"/>
    </location>
</feature>